<dbReference type="PANTHER" id="PTHR34504:SF2">
    <property type="entry name" value="UPF0150 PROTEIN SSL0259"/>
    <property type="match status" value="1"/>
</dbReference>
<dbReference type="PANTHER" id="PTHR34504">
    <property type="entry name" value="ANTITOXIN HICB"/>
    <property type="match status" value="1"/>
</dbReference>
<dbReference type="Proteomes" id="UP000005090">
    <property type="component" value="Chromosome"/>
</dbReference>
<name>H8GL44_METAL</name>
<evidence type="ECO:0000313" key="2">
    <source>
        <dbReference type="EMBL" id="EIC30525.1"/>
    </source>
</evidence>
<proteinExistence type="predicted"/>
<evidence type="ECO:0000259" key="1">
    <source>
        <dbReference type="Pfam" id="PF15919"/>
    </source>
</evidence>
<organism evidence="2 3">
    <name type="scientific">Methylomicrobium album BG8</name>
    <dbReference type="NCBI Taxonomy" id="686340"/>
    <lineage>
        <taxon>Bacteria</taxon>
        <taxon>Pseudomonadati</taxon>
        <taxon>Pseudomonadota</taxon>
        <taxon>Gammaproteobacteria</taxon>
        <taxon>Methylococcales</taxon>
        <taxon>Methylococcaceae</taxon>
        <taxon>Methylomicrobium</taxon>
    </lineage>
</organism>
<dbReference type="InterPro" id="IPR035069">
    <property type="entry name" value="TTHA1013/TTHA0281-like"/>
</dbReference>
<dbReference type="Gene3D" id="3.30.160.250">
    <property type="match status" value="1"/>
</dbReference>
<dbReference type="InterPro" id="IPR031807">
    <property type="entry name" value="HicB-like"/>
</dbReference>
<evidence type="ECO:0000313" key="3">
    <source>
        <dbReference type="Proteomes" id="UP000005090"/>
    </source>
</evidence>
<dbReference type="RefSeq" id="WP_005373173.1">
    <property type="nucleotide sequence ID" value="NZ_CM001475.1"/>
</dbReference>
<gene>
    <name evidence="2" type="ORF">Metal_2836</name>
</gene>
<feature type="domain" description="HicB-like antitoxin of toxin-antitoxin system" evidence="1">
    <location>
        <begin position="3"/>
        <end position="59"/>
    </location>
</feature>
<dbReference type="eggNOG" id="COG1598">
    <property type="taxonomic scope" value="Bacteria"/>
</dbReference>
<dbReference type="InterPro" id="IPR051404">
    <property type="entry name" value="TA_system_antitoxin"/>
</dbReference>
<dbReference type="EMBL" id="CM001475">
    <property type="protein sequence ID" value="EIC30525.1"/>
    <property type="molecule type" value="Genomic_DNA"/>
</dbReference>
<reference evidence="2 3" key="1">
    <citation type="journal article" date="2013" name="Genome Announc.">
        <title>Genome Sequence of the Obligate Gammaproteobacterial Methanotroph Methylomicrobium album Strain BG8.</title>
        <authorList>
            <person name="Kits K.D."/>
            <person name="Kalyuzhnaya M.G."/>
            <person name="Klotz M.G."/>
            <person name="Jetten M.S."/>
            <person name="Op den Camp H.J."/>
            <person name="Vuilleumier S."/>
            <person name="Bringel F."/>
            <person name="Dispirito A.A."/>
            <person name="Murrell J.C."/>
            <person name="Bruce D."/>
            <person name="Cheng J.F."/>
            <person name="Copeland A."/>
            <person name="Goodwin L."/>
            <person name="Hauser L."/>
            <person name="Lajus A."/>
            <person name="Land M.L."/>
            <person name="Lapidus A."/>
            <person name="Lucas S."/>
            <person name="Medigue C."/>
            <person name="Pitluck S."/>
            <person name="Woyke T."/>
            <person name="Zeytun A."/>
            <person name="Stein L.Y."/>
        </authorList>
    </citation>
    <scope>NUCLEOTIDE SEQUENCE [LARGE SCALE GENOMIC DNA]</scope>
    <source>
        <strain evidence="2 3">BG8</strain>
    </source>
</reference>
<keyword evidence="3" id="KW-1185">Reference proteome</keyword>
<dbReference type="SUPFAM" id="SSF143100">
    <property type="entry name" value="TTHA1013/TTHA0281-like"/>
    <property type="match status" value="1"/>
</dbReference>
<accession>H8GL44</accession>
<dbReference type="HOGENOM" id="CLU_114047_2_2_6"/>
<dbReference type="Pfam" id="PF15919">
    <property type="entry name" value="HicB_lk_antitox"/>
    <property type="match status" value="1"/>
</dbReference>
<sequence length="70" mass="7749">MKYVAIIEPTNKGFSAYSPDIPGYIAKGVTEESAKDALKEAISYHIEKLREVGLDIPRSYCRAETIDIAT</sequence>
<dbReference type="AlphaFoldDB" id="H8GL44"/>
<dbReference type="STRING" id="686340.Metal_2836"/>
<protein>
    <recommendedName>
        <fullName evidence="1">HicB-like antitoxin of toxin-antitoxin system domain-containing protein</fullName>
    </recommendedName>
</protein>